<name>A0A017HDY2_9RHOB</name>
<dbReference type="SUPFAM" id="SSF55469">
    <property type="entry name" value="FMN-dependent nitroreductase-like"/>
    <property type="match status" value="2"/>
</dbReference>
<organism evidence="1 2">
    <name type="scientific">Limimaricola hongkongensis DSM 17492</name>
    <dbReference type="NCBI Taxonomy" id="1122180"/>
    <lineage>
        <taxon>Bacteria</taxon>
        <taxon>Pseudomonadati</taxon>
        <taxon>Pseudomonadota</taxon>
        <taxon>Alphaproteobacteria</taxon>
        <taxon>Rhodobacterales</taxon>
        <taxon>Paracoccaceae</taxon>
        <taxon>Limimaricola</taxon>
    </lineage>
</organism>
<keyword evidence="2" id="KW-1185">Reference proteome</keyword>
<comment type="caution">
    <text evidence="1">The sequence shown here is derived from an EMBL/GenBank/DDBJ whole genome shotgun (WGS) entry which is preliminary data.</text>
</comment>
<dbReference type="PATRIC" id="fig|1122180.6.peg.1321"/>
<dbReference type="GO" id="GO:0016491">
    <property type="term" value="F:oxidoreductase activity"/>
    <property type="evidence" value="ECO:0007669"/>
    <property type="project" value="InterPro"/>
</dbReference>
<dbReference type="HOGENOM" id="CLU_051479_3_0_5"/>
<evidence type="ECO:0000313" key="2">
    <source>
        <dbReference type="Proteomes" id="UP000025047"/>
    </source>
</evidence>
<gene>
    <name evidence="1" type="ORF">Lokhon_01337</name>
</gene>
<evidence type="ECO:0000313" key="1">
    <source>
        <dbReference type="EMBL" id="EYD72536.1"/>
    </source>
</evidence>
<proteinExistence type="predicted"/>
<accession>A0A017HDY2</accession>
<dbReference type="RefSeq" id="WP_017928468.1">
    <property type="nucleotide sequence ID" value="NZ_KB822997.1"/>
</dbReference>
<reference evidence="1 2" key="1">
    <citation type="submission" date="2013-03" db="EMBL/GenBank/DDBJ databases">
        <authorList>
            <person name="Fiebig A."/>
            <person name="Goeker M."/>
            <person name="Klenk H.-P.P."/>
        </authorList>
    </citation>
    <scope>NUCLEOTIDE SEQUENCE [LARGE SCALE GENOMIC DNA]</scope>
    <source>
        <strain evidence="1 2">DSM 17492</strain>
    </source>
</reference>
<dbReference type="Proteomes" id="UP000025047">
    <property type="component" value="Unassembled WGS sequence"/>
</dbReference>
<dbReference type="InterPro" id="IPR000415">
    <property type="entry name" value="Nitroreductase-like"/>
</dbReference>
<dbReference type="eggNOG" id="COG0778">
    <property type="taxonomic scope" value="Bacteria"/>
</dbReference>
<sequence length="324" mass="35716">MQTEQFRQIVEEARSAPSALNTQPARWRRKGDTILIGCDPAAMLPVSDPHGVAAGLACGAAAEATSLALSARRIGARFTDLWAQDDHETLPGLRLAARITLEAQTDPDPLARQLAERFGHRGPYEAGEVDLYGWTRRDAILVTDPTRRDWLAELHETAMMAHLGRRAARRELVSWLRLSPRHPRKHLDGLDRTALRLSPRAAVEARAVLGPLWRPARMLGLTERMAGEAAQIRSSAVVALFHRPASDGPVRAGRAYLRLLLEASKLGLAGWPMGVLTADRAAREQIAQRVGLGPDRRLVQVIRLGRAGARPDRLVRRPVEELIV</sequence>
<dbReference type="AlphaFoldDB" id="A0A017HDY2"/>
<dbReference type="EMBL" id="APGJ01000004">
    <property type="protein sequence ID" value="EYD72536.1"/>
    <property type="molecule type" value="Genomic_DNA"/>
</dbReference>
<protein>
    <submittedName>
        <fullName evidence="1">Putative membrane associated protein</fullName>
    </submittedName>
</protein>
<dbReference type="STRING" id="1122180.Lokhon_01337"/>
<dbReference type="Gene3D" id="3.40.109.10">
    <property type="entry name" value="NADH Oxidase"/>
    <property type="match status" value="1"/>
</dbReference>